<organism evidence="1">
    <name type="scientific">marine sediment metagenome</name>
    <dbReference type="NCBI Taxonomy" id="412755"/>
    <lineage>
        <taxon>unclassified sequences</taxon>
        <taxon>metagenomes</taxon>
        <taxon>ecological metagenomes</taxon>
    </lineage>
</organism>
<comment type="caution">
    <text evidence="1">The sequence shown here is derived from an EMBL/GenBank/DDBJ whole genome shotgun (WGS) entry which is preliminary data.</text>
</comment>
<proteinExistence type="predicted"/>
<evidence type="ECO:0000313" key="1">
    <source>
        <dbReference type="EMBL" id="KKK42188.1"/>
    </source>
</evidence>
<accession>A0A0F8VC71</accession>
<reference evidence="1" key="1">
    <citation type="journal article" date="2015" name="Nature">
        <title>Complex archaea that bridge the gap between prokaryotes and eukaryotes.</title>
        <authorList>
            <person name="Spang A."/>
            <person name="Saw J.H."/>
            <person name="Jorgensen S.L."/>
            <person name="Zaremba-Niedzwiedzka K."/>
            <person name="Martijn J."/>
            <person name="Lind A.E."/>
            <person name="van Eijk R."/>
            <person name="Schleper C."/>
            <person name="Guy L."/>
            <person name="Ettema T.J."/>
        </authorList>
    </citation>
    <scope>NUCLEOTIDE SEQUENCE</scope>
</reference>
<sequence length="55" mass="6667">MINIEIEGFKEVKEKETESLKEDEFGVFITDNKAYFFKKIKWKYSIWESVLDTLK</sequence>
<name>A0A0F8VC71_9ZZZZ</name>
<gene>
    <name evidence="1" type="ORF">LCGC14_2222560</name>
</gene>
<dbReference type="EMBL" id="LAZR01070344">
    <property type="protein sequence ID" value="KKK42188.1"/>
    <property type="molecule type" value="Genomic_DNA"/>
</dbReference>
<dbReference type="AlphaFoldDB" id="A0A0F8VC71"/>
<protein>
    <submittedName>
        <fullName evidence="1">Uncharacterized protein</fullName>
    </submittedName>
</protein>